<comment type="pathway">
    <text evidence="2">Phospholipid metabolism; phosphatidylglycerol biosynthesis; phosphatidylglycerol from CDP-diacylglycerol: step 1/2.</text>
</comment>
<organism evidence="17 18">
    <name type="scientific">Chloracidobacterium validum</name>
    <dbReference type="NCBI Taxonomy" id="2821543"/>
    <lineage>
        <taxon>Bacteria</taxon>
        <taxon>Pseudomonadati</taxon>
        <taxon>Acidobacteriota</taxon>
        <taxon>Terriglobia</taxon>
        <taxon>Terriglobales</taxon>
        <taxon>Acidobacteriaceae</taxon>
        <taxon>Chloracidobacterium</taxon>
    </lineage>
</organism>
<dbReference type="InterPro" id="IPR043130">
    <property type="entry name" value="CDP-OH_PTrfase_TM_dom"/>
</dbReference>
<dbReference type="PROSITE" id="PS00379">
    <property type="entry name" value="CDP_ALCOHOL_P_TRANSF"/>
    <property type="match status" value="1"/>
</dbReference>
<dbReference type="EC" id="2.7.8.5" evidence="4"/>
<dbReference type="InterPro" id="IPR004570">
    <property type="entry name" value="Phosphatidylglycerol_P_synth"/>
</dbReference>
<gene>
    <name evidence="17" type="ORF">J8C06_00365</name>
</gene>
<dbReference type="Proteomes" id="UP000676506">
    <property type="component" value="Chromosome 1"/>
</dbReference>
<comment type="subcellular location">
    <subcellularLocation>
        <location evidence="1">Membrane</location>
        <topology evidence="1">Multi-pass membrane protein</topology>
    </subcellularLocation>
</comment>
<evidence type="ECO:0000256" key="15">
    <source>
        <dbReference type="RuleBase" id="RU003750"/>
    </source>
</evidence>
<evidence type="ECO:0000256" key="1">
    <source>
        <dbReference type="ARBA" id="ARBA00004141"/>
    </source>
</evidence>
<dbReference type="Gene3D" id="1.20.120.1760">
    <property type="match status" value="1"/>
</dbReference>
<feature type="transmembrane region" description="Helical" evidence="16">
    <location>
        <begin position="109"/>
        <end position="128"/>
    </location>
</feature>
<comment type="catalytic activity">
    <reaction evidence="14">
        <text>a CDP-1,2-diacyl-sn-glycerol + sn-glycerol 3-phosphate = a 1,2-diacyl-sn-glycero-3-phospho-(1'-sn-glycero-3'-phosphate) + CMP + H(+)</text>
        <dbReference type="Rhea" id="RHEA:12593"/>
        <dbReference type="ChEBI" id="CHEBI:15378"/>
        <dbReference type="ChEBI" id="CHEBI:57597"/>
        <dbReference type="ChEBI" id="CHEBI:58332"/>
        <dbReference type="ChEBI" id="CHEBI:60110"/>
        <dbReference type="ChEBI" id="CHEBI:60377"/>
        <dbReference type="EC" id="2.7.8.5"/>
    </reaction>
</comment>
<name>A0ABX8B8E9_9BACT</name>
<feature type="transmembrane region" description="Helical" evidence="16">
    <location>
        <begin position="12"/>
        <end position="34"/>
    </location>
</feature>
<keyword evidence="11 16" id="KW-0472">Membrane</keyword>
<dbReference type="PANTHER" id="PTHR14269:SF62">
    <property type="entry name" value="CDP-DIACYLGLYCEROL--GLYCEROL-3-PHOSPHATE 3-PHOSPHATIDYLTRANSFERASE 1, CHLOROPLASTIC"/>
    <property type="match status" value="1"/>
</dbReference>
<evidence type="ECO:0000256" key="14">
    <source>
        <dbReference type="ARBA" id="ARBA00048586"/>
    </source>
</evidence>
<keyword evidence="8 16" id="KW-0812">Transmembrane</keyword>
<dbReference type="InterPro" id="IPR000462">
    <property type="entry name" value="CDP-OH_P_trans"/>
</dbReference>
<dbReference type="EMBL" id="CP072648">
    <property type="protein sequence ID" value="QUW02941.1"/>
    <property type="molecule type" value="Genomic_DNA"/>
</dbReference>
<dbReference type="PANTHER" id="PTHR14269">
    <property type="entry name" value="CDP-DIACYLGLYCEROL--GLYCEROL-3-PHOSPHATE 3-PHOSPHATIDYLTRANSFERASE-RELATED"/>
    <property type="match status" value="1"/>
</dbReference>
<evidence type="ECO:0000256" key="12">
    <source>
        <dbReference type="ARBA" id="ARBA00023209"/>
    </source>
</evidence>
<sequence length="203" mass="22469">MKSRAPSDDHYRDILTVPNVITLFRILLVPVFVVCFLRGWFWWATAAFALAGLSDAVDGWLARRLNAQSRLGQALDPIADKLLMLSSYIVMAIPSEANVPIPWWLSSVVIGRDIGIVTAAAIIAHVTGFQDFKPSLAGKISTFCQVALIVLYLIAQVWAAIRPLLPTWVAVVFVMTLYSGLHYIWFVVGEVQAFRRQAGGRPS</sequence>
<evidence type="ECO:0000256" key="4">
    <source>
        <dbReference type="ARBA" id="ARBA00013170"/>
    </source>
</evidence>
<dbReference type="Pfam" id="PF01066">
    <property type="entry name" value="CDP-OH_P_transf"/>
    <property type="match status" value="1"/>
</dbReference>
<evidence type="ECO:0000256" key="3">
    <source>
        <dbReference type="ARBA" id="ARBA00010441"/>
    </source>
</evidence>
<keyword evidence="13" id="KW-1208">Phospholipid metabolism</keyword>
<evidence type="ECO:0000256" key="9">
    <source>
        <dbReference type="ARBA" id="ARBA00022989"/>
    </source>
</evidence>
<keyword evidence="6" id="KW-0444">Lipid biosynthesis</keyword>
<keyword evidence="18" id="KW-1185">Reference proteome</keyword>
<keyword evidence="12" id="KW-0594">Phospholipid biosynthesis</keyword>
<evidence type="ECO:0000256" key="16">
    <source>
        <dbReference type="SAM" id="Phobius"/>
    </source>
</evidence>
<evidence type="ECO:0000256" key="6">
    <source>
        <dbReference type="ARBA" id="ARBA00022516"/>
    </source>
</evidence>
<protein>
    <recommendedName>
        <fullName evidence="5">CDP-diacylglycerol--glycerol-3-phosphate 3-phosphatidyltransferase</fullName>
        <ecNumber evidence="4">2.7.8.5</ecNumber>
    </recommendedName>
</protein>
<evidence type="ECO:0000256" key="8">
    <source>
        <dbReference type="ARBA" id="ARBA00022692"/>
    </source>
</evidence>
<evidence type="ECO:0000256" key="7">
    <source>
        <dbReference type="ARBA" id="ARBA00022679"/>
    </source>
</evidence>
<evidence type="ECO:0000256" key="10">
    <source>
        <dbReference type="ARBA" id="ARBA00023098"/>
    </source>
</evidence>
<keyword evidence="7 15" id="KW-0808">Transferase</keyword>
<dbReference type="PIRSF" id="PIRSF000847">
    <property type="entry name" value="Phos_ph_gly_syn"/>
    <property type="match status" value="1"/>
</dbReference>
<keyword evidence="10" id="KW-0443">Lipid metabolism</keyword>
<feature type="transmembrane region" description="Helical" evidence="16">
    <location>
        <begin position="167"/>
        <end position="188"/>
    </location>
</feature>
<evidence type="ECO:0000313" key="17">
    <source>
        <dbReference type="EMBL" id="QUW02941.1"/>
    </source>
</evidence>
<reference evidence="17 18" key="1">
    <citation type="submission" date="2021-03" db="EMBL/GenBank/DDBJ databases">
        <title>Genomic and phenotypic characterization of Chloracidobacterium isolates provides evidence for multiple species.</title>
        <authorList>
            <person name="Saini M.K."/>
            <person name="Costas A.M.G."/>
            <person name="Tank M."/>
            <person name="Bryant D.A."/>
        </authorList>
    </citation>
    <scope>NUCLEOTIDE SEQUENCE [LARGE SCALE GENOMIC DNA]</scope>
    <source>
        <strain evidence="17 18">BV2-C</strain>
    </source>
</reference>
<evidence type="ECO:0000313" key="18">
    <source>
        <dbReference type="Proteomes" id="UP000676506"/>
    </source>
</evidence>
<evidence type="ECO:0000256" key="2">
    <source>
        <dbReference type="ARBA" id="ARBA00005042"/>
    </source>
</evidence>
<proteinExistence type="inferred from homology"/>
<feature type="transmembrane region" description="Helical" evidence="16">
    <location>
        <begin position="140"/>
        <end position="161"/>
    </location>
</feature>
<evidence type="ECO:0000256" key="11">
    <source>
        <dbReference type="ARBA" id="ARBA00023136"/>
    </source>
</evidence>
<accession>A0ABX8B8E9</accession>
<dbReference type="InterPro" id="IPR050324">
    <property type="entry name" value="CDP-alcohol_PTase-I"/>
</dbReference>
<dbReference type="RefSeq" id="WP_211428832.1">
    <property type="nucleotide sequence ID" value="NZ_CP072648.1"/>
</dbReference>
<evidence type="ECO:0000256" key="5">
    <source>
        <dbReference type="ARBA" id="ARBA00014944"/>
    </source>
</evidence>
<comment type="similarity">
    <text evidence="3 15">Belongs to the CDP-alcohol phosphatidyltransferase class-I family.</text>
</comment>
<dbReference type="InterPro" id="IPR048254">
    <property type="entry name" value="CDP_ALCOHOL_P_TRANSF_CS"/>
</dbReference>
<evidence type="ECO:0000256" key="13">
    <source>
        <dbReference type="ARBA" id="ARBA00023264"/>
    </source>
</evidence>
<keyword evidence="9 16" id="KW-1133">Transmembrane helix</keyword>